<comment type="caution">
    <text evidence="10">The sequence shown here is derived from an EMBL/GenBank/DDBJ whole genome shotgun (WGS) entry which is preliminary data.</text>
</comment>
<feature type="transmembrane region" description="Helical" evidence="8">
    <location>
        <begin position="653"/>
        <end position="673"/>
    </location>
</feature>
<organism evidence="10 11">
    <name type="scientific">Streptomyces johnsoniae</name>
    <dbReference type="NCBI Taxonomy" id="3075532"/>
    <lineage>
        <taxon>Bacteria</taxon>
        <taxon>Bacillati</taxon>
        <taxon>Actinomycetota</taxon>
        <taxon>Actinomycetes</taxon>
        <taxon>Kitasatosporales</taxon>
        <taxon>Streptomycetaceae</taxon>
        <taxon>Streptomyces</taxon>
    </lineage>
</organism>
<feature type="transmembrane region" description="Helical" evidence="8">
    <location>
        <begin position="230"/>
        <end position="251"/>
    </location>
</feature>
<feature type="transmembrane region" description="Helical" evidence="8">
    <location>
        <begin position="375"/>
        <end position="395"/>
    </location>
</feature>
<keyword evidence="5 8" id="KW-1133">Transmembrane helix</keyword>
<feature type="transmembrane region" description="Helical" evidence="8">
    <location>
        <begin position="281"/>
        <end position="300"/>
    </location>
</feature>
<feature type="transmembrane region" description="Helical" evidence="8">
    <location>
        <begin position="541"/>
        <end position="560"/>
    </location>
</feature>
<dbReference type="InterPro" id="IPR004869">
    <property type="entry name" value="MMPL_dom"/>
</dbReference>
<feature type="transmembrane region" description="Helical" evidence="8">
    <location>
        <begin position="608"/>
        <end position="632"/>
    </location>
</feature>
<evidence type="ECO:0000256" key="7">
    <source>
        <dbReference type="SAM" id="MobiDB-lite"/>
    </source>
</evidence>
<feature type="transmembrane region" description="Helical" evidence="8">
    <location>
        <begin position="182"/>
        <end position="201"/>
    </location>
</feature>
<accession>A0ABU2SDY3</accession>
<keyword evidence="6 8" id="KW-0472">Membrane</keyword>
<sequence>MLANLTGLLLRRRRVVLLVAVLLALVGGALSATLFDKMKAGGFDDPGAESGRAADVLAEDFGREDMNLALLVRARGSVDDPATAAAGEELSRRLAEEDGVAEVFSYWLADRAPQLRAENGDKALILAAVEGDDTEAGERLTELEPHFEGEQAGGLHVEIGGTAMINRELGELSERDAVRGEMLAFPILLVILVLIFGSLVAAALPLIVGALTIMLSMGMMWALAGVTDLSVFAVNVVTLLGLGLAVDYSLLMVNRYREELAAGREPAAAIRVMMLSAGRTVVFSAVTVAVTLAGLAWFPLLALRSMAYAGIAVAVLTAVVTLTVLPALLALLGPRVEAGRLFRRRGAAAAAPGAAGDVANGFWHRLASFVMRRPVPVATLGVLVLLLLGSPFLGIKMGTADERGLPESSAGRQVAETLRAEFDSGESQALNVVLPGTPADSGEVPAYAADISALAGVARVDTVTGSYAQGAEAAPPGARHEDFAARDGGGVHLSVVPEPNGTAAGEELVREIRDLPAPGEALVGGQTAVNMDGIDSILDRLPVAGLTLAVTMVVLLFLLTGSVLLPFLAMLLSGLGLTATFGALVWGFQDGHLSGLLGFTTTGDVVGTVPVLLFAVAFALGMDYQVFMLSRIREEYEHTGDPTAAVAVGLERIGRIVTAAAAALSVVFLAFLISDISFMMAMGVGLPLAVLMDATLIRGVLLPATMRLGGRAIWWLPPGLRRVHRRFGLHEHVPPPATDAGDAGERVRADR</sequence>
<gene>
    <name evidence="10" type="ORF">RM779_29050</name>
</gene>
<reference evidence="11" key="1">
    <citation type="submission" date="2023-07" db="EMBL/GenBank/DDBJ databases">
        <title>30 novel species of actinomycetes from the DSMZ collection.</title>
        <authorList>
            <person name="Nouioui I."/>
        </authorList>
    </citation>
    <scope>NUCLEOTIDE SEQUENCE [LARGE SCALE GENOMIC DNA]</scope>
    <source>
        <strain evidence="11">DSM 41886</strain>
    </source>
</reference>
<evidence type="ECO:0000256" key="8">
    <source>
        <dbReference type="SAM" id="Phobius"/>
    </source>
</evidence>
<evidence type="ECO:0000313" key="11">
    <source>
        <dbReference type="Proteomes" id="UP001183615"/>
    </source>
</evidence>
<dbReference type="SUPFAM" id="SSF82866">
    <property type="entry name" value="Multidrug efflux transporter AcrB transmembrane domain"/>
    <property type="match status" value="2"/>
</dbReference>
<dbReference type="PANTHER" id="PTHR33406">
    <property type="entry name" value="MEMBRANE PROTEIN MJ1562-RELATED"/>
    <property type="match status" value="1"/>
</dbReference>
<dbReference type="Proteomes" id="UP001183615">
    <property type="component" value="Unassembled WGS sequence"/>
</dbReference>
<dbReference type="Pfam" id="PF03176">
    <property type="entry name" value="MMPL"/>
    <property type="match status" value="2"/>
</dbReference>
<feature type="domain" description="SSD" evidence="9">
    <location>
        <begin position="206"/>
        <end position="331"/>
    </location>
</feature>
<name>A0ABU2SDY3_9ACTN</name>
<evidence type="ECO:0000256" key="3">
    <source>
        <dbReference type="ARBA" id="ARBA00022475"/>
    </source>
</evidence>
<evidence type="ECO:0000256" key="4">
    <source>
        <dbReference type="ARBA" id="ARBA00022692"/>
    </source>
</evidence>
<evidence type="ECO:0000256" key="5">
    <source>
        <dbReference type="ARBA" id="ARBA00022989"/>
    </source>
</evidence>
<dbReference type="InterPro" id="IPR050545">
    <property type="entry name" value="Mycobact_MmpL"/>
</dbReference>
<dbReference type="InterPro" id="IPR000731">
    <property type="entry name" value="SSD"/>
</dbReference>
<dbReference type="EMBL" id="JAVREV010000021">
    <property type="protein sequence ID" value="MDT0446614.1"/>
    <property type="molecule type" value="Genomic_DNA"/>
</dbReference>
<comment type="similarity">
    <text evidence="2">Belongs to the resistance-nodulation-cell division (RND) (TC 2.A.6) family. MmpL subfamily.</text>
</comment>
<keyword evidence="11" id="KW-1185">Reference proteome</keyword>
<feature type="transmembrane region" description="Helical" evidence="8">
    <location>
        <begin position="679"/>
        <end position="701"/>
    </location>
</feature>
<proteinExistence type="inferred from homology"/>
<evidence type="ECO:0000313" key="10">
    <source>
        <dbReference type="EMBL" id="MDT0446614.1"/>
    </source>
</evidence>
<keyword evidence="3" id="KW-1003">Cell membrane</keyword>
<feature type="transmembrane region" description="Helical" evidence="8">
    <location>
        <begin position="567"/>
        <end position="588"/>
    </location>
</feature>
<keyword evidence="4 8" id="KW-0812">Transmembrane</keyword>
<feature type="transmembrane region" description="Helical" evidence="8">
    <location>
        <begin position="306"/>
        <end position="333"/>
    </location>
</feature>
<dbReference type="PANTHER" id="PTHR33406:SF11">
    <property type="entry name" value="MEMBRANE PROTEIN SCO6666-RELATED"/>
    <property type="match status" value="1"/>
</dbReference>
<dbReference type="Gene3D" id="1.20.1640.10">
    <property type="entry name" value="Multidrug efflux transporter AcrB transmembrane domain"/>
    <property type="match status" value="2"/>
</dbReference>
<dbReference type="RefSeq" id="WP_311620769.1">
    <property type="nucleotide sequence ID" value="NZ_JAVREV010000021.1"/>
</dbReference>
<evidence type="ECO:0000259" key="9">
    <source>
        <dbReference type="PROSITE" id="PS50156"/>
    </source>
</evidence>
<comment type="subcellular location">
    <subcellularLocation>
        <location evidence="1">Cell membrane</location>
        <topology evidence="1">Multi-pass membrane protein</topology>
    </subcellularLocation>
</comment>
<evidence type="ECO:0000256" key="2">
    <source>
        <dbReference type="ARBA" id="ARBA00010157"/>
    </source>
</evidence>
<feature type="region of interest" description="Disordered" evidence="7">
    <location>
        <begin position="732"/>
        <end position="751"/>
    </location>
</feature>
<dbReference type="PROSITE" id="PS50156">
    <property type="entry name" value="SSD"/>
    <property type="match status" value="1"/>
</dbReference>
<evidence type="ECO:0000256" key="1">
    <source>
        <dbReference type="ARBA" id="ARBA00004651"/>
    </source>
</evidence>
<evidence type="ECO:0000256" key="6">
    <source>
        <dbReference type="ARBA" id="ARBA00023136"/>
    </source>
</evidence>
<protein>
    <submittedName>
        <fullName evidence="10">MMPL family transporter</fullName>
    </submittedName>
</protein>